<feature type="region of interest" description="Disordered" evidence="1">
    <location>
        <begin position="307"/>
        <end position="327"/>
    </location>
</feature>
<evidence type="ECO:0000313" key="2">
    <source>
        <dbReference type="EMBL" id="TXC03631.1"/>
    </source>
</evidence>
<dbReference type="AlphaFoldDB" id="A0A5C6T1N6"/>
<evidence type="ECO:0000313" key="3">
    <source>
        <dbReference type="Proteomes" id="UP000321331"/>
    </source>
</evidence>
<protein>
    <submittedName>
        <fullName evidence="2">Uncharacterized protein</fullName>
    </submittedName>
</protein>
<name>A0A5C6T1N6_FUSOC</name>
<reference evidence="2 3" key="1">
    <citation type="submission" date="2019-07" db="EMBL/GenBank/DDBJ databases">
        <title>The First High-Quality Draft Genome Sequence of the Causal Agent of the Current Panama Disease Epidemic.</title>
        <authorList>
            <person name="Warmington R.J."/>
            <person name="Kay W."/>
            <person name="Jeffries A."/>
            <person name="Bebber D."/>
            <person name="Moore K."/>
            <person name="Studholme D.J."/>
        </authorList>
    </citation>
    <scope>NUCLEOTIDE SEQUENCE [LARGE SCALE GENOMIC DNA]</scope>
    <source>
        <strain evidence="2 3">TR4</strain>
    </source>
</reference>
<evidence type="ECO:0000256" key="1">
    <source>
        <dbReference type="SAM" id="MobiDB-lite"/>
    </source>
</evidence>
<dbReference type="Proteomes" id="UP000321331">
    <property type="component" value="Unassembled WGS sequence"/>
</dbReference>
<accession>A0A5C6T1N6</accession>
<gene>
    <name evidence="2" type="ORF">FocTR4_00000003</name>
</gene>
<dbReference type="EMBL" id="VMNF01000007">
    <property type="protein sequence ID" value="TXC03631.1"/>
    <property type="molecule type" value="Genomic_DNA"/>
</dbReference>
<comment type="caution">
    <text evidence="2">The sequence shown here is derived from an EMBL/GenBank/DDBJ whole genome shotgun (WGS) entry which is preliminary data.</text>
</comment>
<feature type="compositionally biased region" description="Acidic residues" evidence="1">
    <location>
        <begin position="144"/>
        <end position="157"/>
    </location>
</feature>
<organism evidence="2 3">
    <name type="scientific">Fusarium oxysporum f. sp. cubense</name>
    <dbReference type="NCBI Taxonomy" id="61366"/>
    <lineage>
        <taxon>Eukaryota</taxon>
        <taxon>Fungi</taxon>
        <taxon>Dikarya</taxon>
        <taxon>Ascomycota</taxon>
        <taxon>Pezizomycotina</taxon>
        <taxon>Sordariomycetes</taxon>
        <taxon>Hypocreomycetidae</taxon>
        <taxon>Hypocreales</taxon>
        <taxon>Nectriaceae</taxon>
        <taxon>Fusarium</taxon>
        <taxon>Fusarium oxysporum species complex</taxon>
    </lineage>
</organism>
<feature type="region of interest" description="Disordered" evidence="1">
    <location>
        <begin position="114"/>
        <end position="205"/>
    </location>
</feature>
<sequence>MPSQVCPTCQGGYNNLLEHIRKKHPAKTYTNQQLQPLGLVSCPYCATACRGLHGIRTHSAKIHGIEGRAKMSTLPRPRTYIATRATNTLTASQSEPCTSPNQASQDLIPSYKASLRRKRPARTPSPDWQRPSQRQRHLQPTLDPQEDLEKDPEEDPTLDPLPRLRSGSPGLPTLDPLPRSTSGPQEDPSLQPNQEEPTLQPNQEEPSLEQLHNQAIAPILERAPIKKLLAFSKVPIPEKRLHARQAVIFTAAAYKAAEAFLKRPTERALLHFLLLPRLLGLGLQKGGLGTLLRSYPTNIPTLESLQPLQQPQNHPKAARPSIAPSPAQRATKLVERGYLGRAARALIDPTPVAPNTAENRAILLEKHPIGSRDPFQGKTRPRPGQPITPKAIIEAIRSIGKEKAPGLSGWTRPLLDLVVAREDSPIIAFLRLLADMIRQGTAPGADLLCASRLIGLEKPGGGVRPIAIGDLIYKVAMKAILMTSYRSEMLLPFQLGVNSPGGVEPAIFLLEEAILGPNSADFQQLVSIDLANAFNSVDRASIAAAVATYAPTFYKAAAWAYNNPSLLVTEDGYTLASSKGVRQDPALNGTLEAARKVFSRSPFQLNLTKSKEIAIRDLKEEGIKALGSFIGPIAPKRAFLEGKIRTLQEALTALQDLPKQHALLLLRGSIQLLLRHLQRQLDPIGLEDLWEEADCLIRQAIIALLARSPSDCPKEPSPDLIALPVREGGLGIPLHKELATQLHQAAMEASEPTLEKIRKKPPIDIGPRLGKTAQEVLKEANQARLQSFLQDLPTSYKQARLENTSYLGRTSRYFYDIQIVAISKDSAREDPYSTLTEAAEEKRRKYKSLGAFFQPIIISAGGLMDLETAKTYKKLQQLVGPLAAAQLDATIGLTLTRTRAISAASIAKEIPAGLARSAWNTSRRSS</sequence>
<feature type="compositionally biased region" description="Polar residues" evidence="1">
    <location>
        <begin position="179"/>
        <end position="205"/>
    </location>
</feature>
<proteinExistence type="predicted"/>